<reference evidence="1" key="1">
    <citation type="submission" date="2020-08" db="EMBL/GenBank/DDBJ databases">
        <title>Spodoptera exigua strain:BAW_Kor-Di-RS1 Genome sequencing and assembly.</title>
        <authorList>
            <person name="Kim J."/>
            <person name="Nam H.Y."/>
            <person name="Kwon M."/>
            <person name="Choi J.H."/>
            <person name="Cho S.R."/>
            <person name="Kim G.-H."/>
        </authorList>
    </citation>
    <scope>NUCLEOTIDE SEQUENCE</scope>
    <source>
        <strain evidence="1">BAW_Kor-Di-RS1</strain>
        <tissue evidence="1">Whole-body</tissue>
    </source>
</reference>
<comment type="caution">
    <text evidence="1">The sequence shown here is derived from an EMBL/GenBank/DDBJ whole genome shotgun (WGS) entry which is preliminary data.</text>
</comment>
<evidence type="ECO:0000313" key="2">
    <source>
        <dbReference type="Proteomes" id="UP000648187"/>
    </source>
</evidence>
<proteinExistence type="predicted"/>
<sequence length="129" mass="14133">MTRQKRFTIPALKKLSELFKEIYLIRVRRFLVFGAPGITTRRATGPPRAAASGVNRHLHKIHGGGNDYARAVHPLLHVCSDSCSANDGYCLAGLRVSFGFDCDAHHHELSYSAPPVVPIVLLEFLAAVA</sequence>
<evidence type="ECO:0000313" key="1">
    <source>
        <dbReference type="EMBL" id="KAF9404494.1"/>
    </source>
</evidence>
<dbReference type="AlphaFoldDB" id="A0A835KXA7"/>
<keyword evidence="2" id="KW-1185">Reference proteome</keyword>
<accession>A0A835KXA7</accession>
<name>A0A835KXA7_SPOEX</name>
<dbReference type="Proteomes" id="UP000648187">
    <property type="component" value="Unassembled WGS sequence"/>
</dbReference>
<dbReference type="EMBL" id="JACKWZ010000963">
    <property type="protein sequence ID" value="KAF9404494.1"/>
    <property type="molecule type" value="Genomic_DNA"/>
</dbReference>
<organism evidence="1 2">
    <name type="scientific">Spodoptera exigua</name>
    <name type="common">Beet armyworm</name>
    <name type="synonym">Noctua fulgens</name>
    <dbReference type="NCBI Taxonomy" id="7107"/>
    <lineage>
        <taxon>Eukaryota</taxon>
        <taxon>Metazoa</taxon>
        <taxon>Ecdysozoa</taxon>
        <taxon>Arthropoda</taxon>
        <taxon>Hexapoda</taxon>
        <taxon>Insecta</taxon>
        <taxon>Pterygota</taxon>
        <taxon>Neoptera</taxon>
        <taxon>Endopterygota</taxon>
        <taxon>Lepidoptera</taxon>
        <taxon>Glossata</taxon>
        <taxon>Ditrysia</taxon>
        <taxon>Noctuoidea</taxon>
        <taxon>Noctuidae</taxon>
        <taxon>Amphipyrinae</taxon>
        <taxon>Spodoptera</taxon>
    </lineage>
</organism>
<protein>
    <submittedName>
        <fullName evidence="1">Uncharacterized protein</fullName>
    </submittedName>
</protein>
<gene>
    <name evidence="1" type="ORF">HW555_014314</name>
</gene>